<dbReference type="Proteomes" id="UP001213972">
    <property type="component" value="Chromosome"/>
</dbReference>
<dbReference type="AlphaFoldDB" id="A0AAJ5W068"/>
<name>A0AAJ5W068_9MICO</name>
<evidence type="ECO:0000313" key="2">
    <source>
        <dbReference type="Proteomes" id="UP001213972"/>
    </source>
</evidence>
<reference evidence="1" key="1">
    <citation type="submission" date="2023-03" db="EMBL/GenBank/DDBJ databases">
        <title>Andean soil-derived lignocellulolytic bacterial consortium as a source of novel taxa and putative plastic-active enzymes.</title>
        <authorList>
            <person name="Diaz-Garcia L."/>
            <person name="Chuvochina M."/>
            <person name="Feuerriegel G."/>
            <person name="Bunk B."/>
            <person name="Sproer C."/>
            <person name="Streit W.R."/>
            <person name="Rodriguez L.M."/>
            <person name="Overmann J."/>
            <person name="Jimenez D.J."/>
        </authorList>
    </citation>
    <scope>NUCLEOTIDE SEQUENCE</scope>
    <source>
        <strain evidence="1">MAG 4610</strain>
    </source>
</reference>
<sequence>MPFRSRETLEHWLAEFHDARGAGDLIRVIVQDGTEGADTGLVVVPLQNATVSVFMEPIDIGDARWRITIEPQPDTTILSSHQLHGMAVELQVAAELCAFLEAKSFGHEESDREESDPEA</sequence>
<accession>A0AAJ5W068</accession>
<evidence type="ECO:0000313" key="1">
    <source>
        <dbReference type="EMBL" id="WEK13479.1"/>
    </source>
</evidence>
<organism evidence="1 2">
    <name type="scientific">Candidatus Microbacterium phytovorans</name>
    <dbReference type="NCBI Taxonomy" id="3121374"/>
    <lineage>
        <taxon>Bacteria</taxon>
        <taxon>Bacillati</taxon>
        <taxon>Actinomycetota</taxon>
        <taxon>Actinomycetes</taxon>
        <taxon>Micrococcales</taxon>
        <taxon>Microbacteriaceae</taxon>
        <taxon>Microbacterium</taxon>
    </lineage>
</organism>
<dbReference type="EMBL" id="CP119321">
    <property type="protein sequence ID" value="WEK13479.1"/>
    <property type="molecule type" value="Genomic_DNA"/>
</dbReference>
<proteinExistence type="predicted"/>
<gene>
    <name evidence="1" type="ORF">P0Y48_13625</name>
</gene>
<protein>
    <submittedName>
        <fullName evidence="1">Uncharacterized protein</fullName>
    </submittedName>
</protein>